<organism evidence="1">
    <name type="scientific">marine metagenome</name>
    <dbReference type="NCBI Taxonomy" id="408172"/>
    <lineage>
        <taxon>unclassified sequences</taxon>
        <taxon>metagenomes</taxon>
        <taxon>ecological metagenomes</taxon>
    </lineage>
</organism>
<dbReference type="EMBL" id="UINC01000237">
    <property type="protein sequence ID" value="SUZ51757.1"/>
    <property type="molecule type" value="Genomic_DNA"/>
</dbReference>
<gene>
    <name evidence="1" type="ORF">METZ01_LOCUS4611</name>
</gene>
<sequence>MDHLNSSDQFDASQRFVGMGETMMTCSVRSENPSGYFTQA</sequence>
<accession>A0A381NB66</accession>
<name>A0A381NB66_9ZZZZ</name>
<proteinExistence type="predicted"/>
<dbReference type="AlphaFoldDB" id="A0A381NB66"/>
<reference evidence="1" key="1">
    <citation type="submission" date="2018-05" db="EMBL/GenBank/DDBJ databases">
        <authorList>
            <person name="Lanie J.A."/>
            <person name="Ng W.-L."/>
            <person name="Kazmierczak K.M."/>
            <person name="Andrzejewski T.M."/>
            <person name="Davidsen T.M."/>
            <person name="Wayne K.J."/>
            <person name="Tettelin H."/>
            <person name="Glass J.I."/>
            <person name="Rusch D."/>
            <person name="Podicherti R."/>
            <person name="Tsui H.-C.T."/>
            <person name="Winkler M.E."/>
        </authorList>
    </citation>
    <scope>NUCLEOTIDE SEQUENCE</scope>
</reference>
<protein>
    <submittedName>
        <fullName evidence="1">Uncharacterized protein</fullName>
    </submittedName>
</protein>
<evidence type="ECO:0000313" key="1">
    <source>
        <dbReference type="EMBL" id="SUZ51757.1"/>
    </source>
</evidence>